<dbReference type="AlphaFoldDB" id="F8B5S3"/>
<dbReference type="InterPro" id="IPR000719">
    <property type="entry name" value="Prot_kinase_dom"/>
</dbReference>
<dbReference type="Pfam" id="PF00069">
    <property type="entry name" value="Pkinase"/>
    <property type="match status" value="1"/>
</dbReference>
<dbReference type="InterPro" id="IPR031636">
    <property type="entry name" value="PknG_TPR"/>
</dbReference>
<dbReference type="KEGG" id="fsy:FsymDg_2825"/>
<dbReference type="Pfam" id="PF16919">
    <property type="entry name" value="PknG_rubred"/>
    <property type="match status" value="1"/>
</dbReference>
<dbReference type="SUPFAM" id="SSF56112">
    <property type="entry name" value="Protein kinase-like (PK-like)"/>
    <property type="match status" value="1"/>
</dbReference>
<dbReference type="EC" id="2.7.11.1" evidence="1"/>
<organism evidence="11 12">
    <name type="scientific">Candidatus Protofrankia datiscae</name>
    <dbReference type="NCBI Taxonomy" id="2716812"/>
    <lineage>
        <taxon>Bacteria</taxon>
        <taxon>Bacillati</taxon>
        <taxon>Actinomycetota</taxon>
        <taxon>Actinomycetes</taxon>
        <taxon>Frankiales</taxon>
        <taxon>Frankiaceae</taxon>
        <taxon>Protofrankia</taxon>
    </lineage>
</organism>
<feature type="region of interest" description="Disordered" evidence="9">
    <location>
        <begin position="1"/>
        <end position="105"/>
    </location>
</feature>
<evidence type="ECO:0000256" key="3">
    <source>
        <dbReference type="ARBA" id="ARBA00022679"/>
    </source>
</evidence>
<evidence type="ECO:0000256" key="1">
    <source>
        <dbReference type="ARBA" id="ARBA00012513"/>
    </source>
</evidence>
<dbReference type="InterPro" id="IPR011009">
    <property type="entry name" value="Kinase-like_dom_sf"/>
</dbReference>
<dbReference type="InterPro" id="IPR031634">
    <property type="entry name" value="PknG_rubred"/>
</dbReference>
<dbReference type="GO" id="GO:0005524">
    <property type="term" value="F:ATP binding"/>
    <property type="evidence" value="ECO:0007669"/>
    <property type="project" value="UniProtKB-KW"/>
</dbReference>
<feature type="domain" description="Protein kinase" evidence="10">
    <location>
        <begin position="191"/>
        <end position="440"/>
    </location>
</feature>
<dbReference type="GO" id="GO:0004674">
    <property type="term" value="F:protein serine/threonine kinase activity"/>
    <property type="evidence" value="ECO:0007669"/>
    <property type="project" value="UniProtKB-KW"/>
</dbReference>
<comment type="catalytic activity">
    <reaction evidence="8">
        <text>L-seryl-[protein] + ATP = O-phospho-L-seryl-[protein] + ADP + H(+)</text>
        <dbReference type="Rhea" id="RHEA:17989"/>
        <dbReference type="Rhea" id="RHEA-COMP:9863"/>
        <dbReference type="Rhea" id="RHEA-COMP:11604"/>
        <dbReference type="ChEBI" id="CHEBI:15378"/>
        <dbReference type="ChEBI" id="CHEBI:29999"/>
        <dbReference type="ChEBI" id="CHEBI:30616"/>
        <dbReference type="ChEBI" id="CHEBI:83421"/>
        <dbReference type="ChEBI" id="CHEBI:456216"/>
        <dbReference type="EC" id="2.7.11.1"/>
    </reaction>
</comment>
<evidence type="ECO:0000259" key="10">
    <source>
        <dbReference type="PROSITE" id="PS50011"/>
    </source>
</evidence>
<comment type="catalytic activity">
    <reaction evidence="7">
        <text>L-threonyl-[protein] + ATP = O-phospho-L-threonyl-[protein] + ADP + H(+)</text>
        <dbReference type="Rhea" id="RHEA:46608"/>
        <dbReference type="Rhea" id="RHEA-COMP:11060"/>
        <dbReference type="Rhea" id="RHEA-COMP:11605"/>
        <dbReference type="ChEBI" id="CHEBI:15378"/>
        <dbReference type="ChEBI" id="CHEBI:30013"/>
        <dbReference type="ChEBI" id="CHEBI:30616"/>
        <dbReference type="ChEBI" id="CHEBI:61977"/>
        <dbReference type="ChEBI" id="CHEBI:456216"/>
        <dbReference type="EC" id="2.7.11.1"/>
    </reaction>
</comment>
<evidence type="ECO:0000313" key="12">
    <source>
        <dbReference type="Proteomes" id="UP000001549"/>
    </source>
</evidence>
<name>F8B5S3_9ACTN</name>
<evidence type="ECO:0000256" key="2">
    <source>
        <dbReference type="ARBA" id="ARBA00022527"/>
    </source>
</evidence>
<feature type="compositionally biased region" description="Low complexity" evidence="9">
    <location>
        <begin position="35"/>
        <end position="87"/>
    </location>
</feature>
<evidence type="ECO:0000256" key="5">
    <source>
        <dbReference type="ARBA" id="ARBA00022777"/>
    </source>
</evidence>
<keyword evidence="5 11" id="KW-0418">Kinase</keyword>
<dbReference type="Gene3D" id="1.25.40.10">
    <property type="entry name" value="Tetratricopeptide repeat domain"/>
    <property type="match status" value="2"/>
</dbReference>
<dbReference type="PROSITE" id="PS50011">
    <property type="entry name" value="PROTEIN_KINASE_DOM"/>
    <property type="match status" value="1"/>
</dbReference>
<reference evidence="11 12" key="1">
    <citation type="submission" date="2011-05" db="EMBL/GenBank/DDBJ databases">
        <title>Complete sequence of chromosome of Frankia symbiont of Datisca glomerata.</title>
        <authorList>
            <consortium name="US DOE Joint Genome Institute"/>
            <person name="Lucas S."/>
            <person name="Han J."/>
            <person name="Lapidus A."/>
            <person name="Cheng J.-F."/>
            <person name="Goodwin L."/>
            <person name="Pitluck S."/>
            <person name="Peters L."/>
            <person name="Mikhailova N."/>
            <person name="Chertkov O."/>
            <person name="Teshima H."/>
            <person name="Han C."/>
            <person name="Tapia R."/>
            <person name="Land M."/>
            <person name="Hauser L."/>
            <person name="Kyrpides N."/>
            <person name="Ivanova N."/>
            <person name="Pagani I."/>
            <person name="Berry A."/>
            <person name="Pawlowski K."/>
            <person name="Persson T."/>
            <person name="Vanden Heuvel B."/>
            <person name="Benson D."/>
            <person name="Woyke T."/>
        </authorList>
    </citation>
    <scope>NUCLEOTIDE SEQUENCE [LARGE SCALE GENOMIC DNA]</scope>
    <source>
        <strain evidence="12">4085684</strain>
    </source>
</reference>
<keyword evidence="3" id="KW-0808">Transferase</keyword>
<dbReference type="PANTHER" id="PTHR24363:SF0">
    <property type="entry name" value="SERINE_THREONINE KINASE LIKE DOMAIN CONTAINING 1"/>
    <property type="match status" value="1"/>
</dbReference>
<protein>
    <recommendedName>
        <fullName evidence="1">non-specific serine/threonine protein kinase</fullName>
        <ecNumber evidence="1">2.7.11.1</ecNumber>
    </recommendedName>
</protein>
<dbReference type="eggNOG" id="COG3118">
    <property type="taxonomic scope" value="Bacteria"/>
</dbReference>
<feature type="compositionally biased region" description="Polar residues" evidence="9">
    <location>
        <begin position="1"/>
        <end position="11"/>
    </location>
</feature>
<dbReference type="RefSeq" id="WP_013874068.1">
    <property type="nucleotide sequence ID" value="NC_015656.1"/>
</dbReference>
<keyword evidence="12" id="KW-1185">Reference proteome</keyword>
<dbReference type="InterPro" id="IPR011990">
    <property type="entry name" value="TPR-like_helical_dom_sf"/>
</dbReference>
<dbReference type="eggNOG" id="COG0515">
    <property type="taxonomic scope" value="Bacteria"/>
</dbReference>
<keyword evidence="6" id="KW-0067">ATP-binding</keyword>
<evidence type="ECO:0000256" key="8">
    <source>
        <dbReference type="ARBA" id="ARBA00048679"/>
    </source>
</evidence>
<dbReference type="HOGENOM" id="CLU_011707_0_0_11"/>
<accession>F8B5S3</accession>
<dbReference type="FunFam" id="1.10.510.10:FF:000306">
    <property type="entry name" value="Serine/threonine protein kinase"/>
    <property type="match status" value="1"/>
</dbReference>
<dbReference type="Pfam" id="PF16918">
    <property type="entry name" value="PknG_TPR"/>
    <property type="match status" value="1"/>
</dbReference>
<evidence type="ECO:0000256" key="6">
    <source>
        <dbReference type="ARBA" id="ARBA00022840"/>
    </source>
</evidence>
<evidence type="ECO:0000256" key="7">
    <source>
        <dbReference type="ARBA" id="ARBA00047899"/>
    </source>
</evidence>
<keyword evidence="2 11" id="KW-0723">Serine/threonine-protein kinase</keyword>
<keyword evidence="4" id="KW-0547">Nucleotide-binding</keyword>
<dbReference type="CDD" id="cd14014">
    <property type="entry name" value="STKc_PknB_like"/>
    <property type="match status" value="1"/>
</dbReference>
<proteinExistence type="predicted"/>
<dbReference type="STRING" id="656024.FsymDg_2825"/>
<evidence type="ECO:0000256" key="9">
    <source>
        <dbReference type="SAM" id="MobiDB-lite"/>
    </source>
</evidence>
<sequence length="775" mass="82232">MRQQSSPTASSAGLRCQEPGCGGTVQPDGFCDECGTAPSPASAPGTPGSGPSVLSASSLSASSRQQPSPQAPVSSSSTPSLASSRASRAGRTRGSKPARPSVRRLGAGLVQVPETTMPDPALLVQANPVVPENKRFCHRCEKPVGRSRQGRPGRTTGFCAHCQQPFSFASGLRPGDRIGPPVSSSDRTPRYEVMGAIAHGGQGWIYLALDHSVEGLRVVLKGLLDAGDAGARAAAIAERRFLASVDHPTIVKIHTFVEHAGTGYIVMEYVGGTSLRELLKRRRAARGQPDPLPVAEAISYLLAVLPAFAYLHRNGLLFCDFKPDNVMLGQDTLKLIDLGAVRRADDVSSDVYGTPGYQAPEVGDQFPSVASDLYTLGRTLAVLILDFRGNTSTYKHSLPPPDDHPPLRRYDSLHRFLLKATASSPDDRFASADEMHDELLGVLREVVAAERGTPAPAPSRRFTGDTHPTGENPDGSRAGPAASVLPALRVDPDDPAASTLAALPDADPATLAELLAAIQPVTVEVRLRLARAQLEAGRYEQARRTLDAIEDEDPWDWRVGYYRGLVALADGDVATARAEFDGVYSEAPGELAPKLALALAAEVDGDTRYAERMYDVVSSTDDSFTSAAFGLARVRTAAGDRQGAADAYRQVPPTSAAYLDAQVRLARLLGTVTAAGSPDGAGLIEASAILGRLDLDPARRVALERDLLAAAVDLVGSGAVAPDDTVTVVGRALHGEDLRFGLEAAYRELARLAPTVDDRYFYVDEANRIRPRTLT</sequence>
<dbReference type="EMBL" id="CP002801">
    <property type="protein sequence ID" value="AEH10161.1"/>
    <property type="molecule type" value="Genomic_DNA"/>
</dbReference>
<dbReference type="PANTHER" id="PTHR24363">
    <property type="entry name" value="SERINE/THREONINE PROTEIN KINASE"/>
    <property type="match status" value="1"/>
</dbReference>
<dbReference type="Proteomes" id="UP000001549">
    <property type="component" value="Chromosome"/>
</dbReference>
<evidence type="ECO:0000313" key="11">
    <source>
        <dbReference type="EMBL" id="AEH10161.1"/>
    </source>
</evidence>
<dbReference type="SUPFAM" id="SSF48452">
    <property type="entry name" value="TPR-like"/>
    <property type="match status" value="1"/>
</dbReference>
<dbReference type="Gene3D" id="1.10.510.10">
    <property type="entry name" value="Transferase(Phosphotransferase) domain 1"/>
    <property type="match status" value="1"/>
</dbReference>
<gene>
    <name evidence="11" type="ordered locus">FsymDg_2825</name>
</gene>
<feature type="region of interest" description="Disordered" evidence="9">
    <location>
        <begin position="450"/>
        <end position="481"/>
    </location>
</feature>
<dbReference type="Gene3D" id="3.30.200.20">
    <property type="entry name" value="Phosphorylase Kinase, domain 1"/>
    <property type="match status" value="1"/>
</dbReference>
<evidence type="ECO:0000256" key="4">
    <source>
        <dbReference type="ARBA" id="ARBA00022741"/>
    </source>
</evidence>